<evidence type="ECO:0000313" key="3">
    <source>
        <dbReference type="Proteomes" id="UP000092460"/>
    </source>
</evidence>
<accession>A0A1B0BWI4</accession>
<proteinExistence type="predicted"/>
<dbReference type="EMBL" id="JXJN01021787">
    <property type="status" value="NOT_ANNOTATED_CDS"/>
    <property type="molecule type" value="Genomic_DNA"/>
</dbReference>
<keyword evidence="1" id="KW-0812">Transmembrane</keyword>
<dbReference type="EnsemblMetazoa" id="GPPI042721-RA">
    <property type="protein sequence ID" value="GPPI042721-PA"/>
    <property type="gene ID" value="GPPI042721"/>
</dbReference>
<reference evidence="3" key="1">
    <citation type="submission" date="2015-01" db="EMBL/GenBank/DDBJ databases">
        <authorList>
            <person name="Aksoy S."/>
            <person name="Warren W."/>
            <person name="Wilson R.K."/>
        </authorList>
    </citation>
    <scope>NUCLEOTIDE SEQUENCE [LARGE SCALE GENOMIC DNA]</scope>
    <source>
        <strain evidence="3">IAEA</strain>
    </source>
</reference>
<dbReference type="VEuPathDB" id="VectorBase:GPPI042721"/>
<evidence type="ECO:0000313" key="2">
    <source>
        <dbReference type="EnsemblMetazoa" id="GPPI042721-PA"/>
    </source>
</evidence>
<reference evidence="2" key="2">
    <citation type="submission" date="2020-05" db="UniProtKB">
        <authorList>
            <consortium name="EnsemblMetazoa"/>
        </authorList>
    </citation>
    <scope>IDENTIFICATION</scope>
    <source>
        <strain evidence="2">IAEA</strain>
    </source>
</reference>
<name>A0A1B0BWI4_9MUSC</name>
<keyword evidence="3" id="KW-1185">Reference proteome</keyword>
<dbReference type="EMBL" id="JXJN01021786">
    <property type="status" value="NOT_ANNOTATED_CDS"/>
    <property type="molecule type" value="Genomic_DNA"/>
</dbReference>
<sequence length="238" mass="27301">MAFQSLCYKIQFLCDICAVRSNFNVYHSLCPNFHLLLITEVVVIAVVVVVVVVVIVVVVVVVVFQHLSTVANGNKYIPFRSATSCILRPMYKENNHIQYNRIKYRKEERIKEFEIIIAPTTKCHVPVTLRNKFSTTNHSWKFSHQQQLTAIYTCMYICAQTYSNLLTPVSNTLKSINKILLAKPAGIRLEIGLCTSCRGIYHMEVSITYLKFQCLLFPCTQRFLLPCGKAFDLSFPNY</sequence>
<dbReference type="AlphaFoldDB" id="A0A1B0BWI4"/>
<protein>
    <submittedName>
        <fullName evidence="2">Uncharacterized protein</fullName>
    </submittedName>
</protein>
<keyword evidence="1" id="KW-0472">Membrane</keyword>
<evidence type="ECO:0000256" key="1">
    <source>
        <dbReference type="SAM" id="Phobius"/>
    </source>
</evidence>
<feature type="transmembrane region" description="Helical" evidence="1">
    <location>
        <begin position="41"/>
        <end position="64"/>
    </location>
</feature>
<dbReference type="EMBL" id="JXJN01021788">
    <property type="status" value="NOT_ANNOTATED_CDS"/>
    <property type="molecule type" value="Genomic_DNA"/>
</dbReference>
<keyword evidence="1" id="KW-1133">Transmembrane helix</keyword>
<organism evidence="2 3">
    <name type="scientific">Glossina palpalis gambiensis</name>
    <dbReference type="NCBI Taxonomy" id="67801"/>
    <lineage>
        <taxon>Eukaryota</taxon>
        <taxon>Metazoa</taxon>
        <taxon>Ecdysozoa</taxon>
        <taxon>Arthropoda</taxon>
        <taxon>Hexapoda</taxon>
        <taxon>Insecta</taxon>
        <taxon>Pterygota</taxon>
        <taxon>Neoptera</taxon>
        <taxon>Endopterygota</taxon>
        <taxon>Diptera</taxon>
        <taxon>Brachycera</taxon>
        <taxon>Muscomorpha</taxon>
        <taxon>Hippoboscoidea</taxon>
        <taxon>Glossinidae</taxon>
        <taxon>Glossina</taxon>
    </lineage>
</organism>
<dbReference type="Proteomes" id="UP000092460">
    <property type="component" value="Unassembled WGS sequence"/>
</dbReference>